<dbReference type="Pfam" id="PF02457">
    <property type="entry name" value="DAC"/>
    <property type="match status" value="1"/>
</dbReference>
<dbReference type="Proteomes" id="UP001596312">
    <property type="component" value="Unassembled WGS sequence"/>
</dbReference>
<dbReference type="InterPro" id="IPR003390">
    <property type="entry name" value="DNA_integrity_scan_DisA_N"/>
</dbReference>
<gene>
    <name evidence="2" type="ORF">ACFQGH_17255</name>
</gene>
<organism evidence="2 3">
    <name type="scientific">Halalkalicoccus tibetensis</name>
    <dbReference type="NCBI Taxonomy" id="175632"/>
    <lineage>
        <taxon>Archaea</taxon>
        <taxon>Methanobacteriati</taxon>
        <taxon>Methanobacteriota</taxon>
        <taxon>Stenosarchaea group</taxon>
        <taxon>Halobacteria</taxon>
        <taxon>Halobacteriales</taxon>
        <taxon>Halococcaceae</taxon>
        <taxon>Halalkalicoccus</taxon>
    </lineage>
</organism>
<dbReference type="PROSITE" id="PS51794">
    <property type="entry name" value="DAC"/>
    <property type="match status" value="1"/>
</dbReference>
<protein>
    <submittedName>
        <fullName evidence="2">Diadenylate cyclase</fullName>
    </submittedName>
</protein>
<accession>A0ABD5V5Q0</accession>
<dbReference type="RefSeq" id="WP_340605521.1">
    <property type="nucleotide sequence ID" value="NZ_JBBMXV010000006.1"/>
</dbReference>
<dbReference type="EMBL" id="JBHSXQ010000006">
    <property type="protein sequence ID" value="MFC6906942.1"/>
    <property type="molecule type" value="Genomic_DNA"/>
</dbReference>
<proteinExistence type="predicted"/>
<dbReference type="Gene3D" id="3.40.1700.10">
    <property type="entry name" value="DNA integrity scanning protein, DisA, N-terminal domain"/>
    <property type="match status" value="1"/>
</dbReference>
<sequence length="198" mass="22174">MSVYSVSAIVTTSALRIEYETHRRVQEILDRLFYTLESISVEFNQWDDKYAKGPGLYIAVVTGRSIDEFADPMGSNQWPLEQSNDVLGDLDALYETAKEVALTSDGAVVVSVDGVIHEQMVRFRDVSPEQINPETVTASDYEAWMGARHMSALDTSKRENVISTVTLSEETGRVTQFNRGSFLTFNRTELGGDWNSSE</sequence>
<evidence type="ECO:0000313" key="3">
    <source>
        <dbReference type="Proteomes" id="UP001596312"/>
    </source>
</evidence>
<dbReference type="AlphaFoldDB" id="A0ABD5V5Q0"/>
<evidence type="ECO:0000313" key="2">
    <source>
        <dbReference type="EMBL" id="MFC6906942.1"/>
    </source>
</evidence>
<comment type="caution">
    <text evidence="2">The sequence shown here is derived from an EMBL/GenBank/DDBJ whole genome shotgun (WGS) entry which is preliminary data.</text>
</comment>
<keyword evidence="3" id="KW-1185">Reference proteome</keyword>
<name>A0ABD5V5Q0_9EURY</name>
<dbReference type="InterPro" id="IPR036888">
    <property type="entry name" value="DNA_integrity_DisA_N_sf"/>
</dbReference>
<evidence type="ECO:0000259" key="1">
    <source>
        <dbReference type="PROSITE" id="PS51794"/>
    </source>
</evidence>
<dbReference type="SUPFAM" id="SSF143597">
    <property type="entry name" value="YojJ-like"/>
    <property type="match status" value="1"/>
</dbReference>
<reference evidence="2 3" key="1">
    <citation type="journal article" date="2019" name="Int. J. Syst. Evol. Microbiol.">
        <title>The Global Catalogue of Microorganisms (GCM) 10K type strain sequencing project: providing services to taxonomists for standard genome sequencing and annotation.</title>
        <authorList>
            <consortium name="The Broad Institute Genomics Platform"/>
            <consortium name="The Broad Institute Genome Sequencing Center for Infectious Disease"/>
            <person name="Wu L."/>
            <person name="Ma J."/>
        </authorList>
    </citation>
    <scope>NUCLEOTIDE SEQUENCE [LARGE SCALE GENOMIC DNA]</scope>
    <source>
        <strain evidence="2 3">CGMCC 1.3240</strain>
    </source>
</reference>
<feature type="domain" description="DAC" evidence="1">
    <location>
        <begin position="26"/>
        <end position="189"/>
    </location>
</feature>